<dbReference type="Gene3D" id="3.30.70.660">
    <property type="entry name" value="Pseudouridine synthase I, catalytic domain, C-terminal subdomain"/>
    <property type="match status" value="1"/>
</dbReference>
<dbReference type="GO" id="GO:0003723">
    <property type="term" value="F:RNA binding"/>
    <property type="evidence" value="ECO:0007669"/>
    <property type="project" value="InterPro"/>
</dbReference>
<reference evidence="9 10" key="1">
    <citation type="submission" date="2017-11" db="EMBL/GenBank/DDBJ databases">
        <title>Genome-resolved metagenomics identifies genetic mobility, metabolic interactions, and unexpected diversity in perchlorate-reducing communities.</title>
        <authorList>
            <person name="Barnum T.P."/>
            <person name="Figueroa I.A."/>
            <person name="Carlstrom C.I."/>
            <person name="Lucas L.N."/>
            <person name="Engelbrektson A.L."/>
            <person name="Coates J.D."/>
        </authorList>
    </citation>
    <scope>NUCLEOTIDE SEQUENCE [LARGE SCALE GENOMIC DNA]</scope>
    <source>
        <strain evidence="9">BM706</strain>
    </source>
</reference>
<dbReference type="HAMAP" id="MF_00171">
    <property type="entry name" value="TruA"/>
    <property type="match status" value="1"/>
</dbReference>
<comment type="similarity">
    <text evidence="1 4 7">Belongs to the tRNA pseudouridine synthase TruA family.</text>
</comment>
<dbReference type="Pfam" id="PF01416">
    <property type="entry name" value="PseudoU_synth_1"/>
    <property type="match status" value="2"/>
</dbReference>
<comment type="catalytic activity">
    <reaction evidence="4 7">
        <text>uridine(38/39/40) in tRNA = pseudouridine(38/39/40) in tRNA</text>
        <dbReference type="Rhea" id="RHEA:22376"/>
        <dbReference type="Rhea" id="RHEA-COMP:10085"/>
        <dbReference type="Rhea" id="RHEA-COMP:10087"/>
        <dbReference type="ChEBI" id="CHEBI:65314"/>
        <dbReference type="ChEBI" id="CHEBI:65315"/>
        <dbReference type="EC" id="5.4.99.12"/>
    </reaction>
</comment>
<evidence type="ECO:0000313" key="10">
    <source>
        <dbReference type="Proteomes" id="UP000234857"/>
    </source>
</evidence>
<gene>
    <name evidence="4 9" type="primary">truA</name>
    <name evidence="9" type="ORF">C0601_07835</name>
</gene>
<dbReference type="EMBL" id="PKTG01000089">
    <property type="protein sequence ID" value="PLX17344.1"/>
    <property type="molecule type" value="Genomic_DNA"/>
</dbReference>
<accession>A0A2N5ZFC5</accession>
<feature type="binding site" evidence="4 6">
    <location>
        <position position="109"/>
    </location>
    <ligand>
        <name>substrate</name>
    </ligand>
</feature>
<comment type="function">
    <text evidence="4">Formation of pseudouridine at positions 38, 39 and 40 in the anticodon stem and loop of transfer RNAs.</text>
</comment>
<dbReference type="PANTHER" id="PTHR11142">
    <property type="entry name" value="PSEUDOURIDYLATE SYNTHASE"/>
    <property type="match status" value="1"/>
</dbReference>
<dbReference type="Proteomes" id="UP000234857">
    <property type="component" value="Unassembled WGS sequence"/>
</dbReference>
<dbReference type="Gene3D" id="3.30.70.580">
    <property type="entry name" value="Pseudouridine synthase I, catalytic domain, N-terminal subdomain"/>
    <property type="match status" value="1"/>
</dbReference>
<comment type="subunit">
    <text evidence="4">Homodimer.</text>
</comment>
<evidence type="ECO:0000256" key="5">
    <source>
        <dbReference type="PIRSR" id="PIRSR001430-1"/>
    </source>
</evidence>
<dbReference type="CDD" id="cd02570">
    <property type="entry name" value="PseudoU_synth_EcTruA"/>
    <property type="match status" value="1"/>
</dbReference>
<dbReference type="SUPFAM" id="SSF55120">
    <property type="entry name" value="Pseudouridine synthase"/>
    <property type="match status" value="1"/>
</dbReference>
<keyword evidence="2 4" id="KW-0819">tRNA processing</keyword>
<dbReference type="InterPro" id="IPR020103">
    <property type="entry name" value="PsdUridine_synth_cat_dom_sf"/>
</dbReference>
<dbReference type="InterPro" id="IPR001406">
    <property type="entry name" value="PsdUridine_synth_TruA"/>
</dbReference>
<dbReference type="InterPro" id="IPR020097">
    <property type="entry name" value="PsdUridine_synth_TruA_a/b_dom"/>
</dbReference>
<evidence type="ECO:0000256" key="1">
    <source>
        <dbReference type="ARBA" id="ARBA00009375"/>
    </source>
</evidence>
<name>A0A2N5ZFC5_MUIH1</name>
<dbReference type="PIRSF" id="PIRSF001430">
    <property type="entry name" value="tRNA_psdUrid_synth"/>
    <property type="match status" value="1"/>
</dbReference>
<dbReference type="NCBIfam" id="TIGR00071">
    <property type="entry name" value="hisT_truA"/>
    <property type="match status" value="1"/>
</dbReference>
<evidence type="ECO:0000256" key="2">
    <source>
        <dbReference type="ARBA" id="ARBA00022694"/>
    </source>
</evidence>
<dbReference type="GO" id="GO:0160147">
    <property type="term" value="F:tRNA pseudouridine(38-40) synthase activity"/>
    <property type="evidence" value="ECO:0007669"/>
    <property type="project" value="UniProtKB-EC"/>
</dbReference>
<dbReference type="PANTHER" id="PTHR11142:SF0">
    <property type="entry name" value="TRNA PSEUDOURIDINE SYNTHASE-LIKE 1"/>
    <property type="match status" value="1"/>
</dbReference>
<evidence type="ECO:0000313" key="9">
    <source>
        <dbReference type="EMBL" id="PLX17344.1"/>
    </source>
</evidence>
<dbReference type="EC" id="5.4.99.12" evidence="4"/>
<evidence type="ECO:0000256" key="7">
    <source>
        <dbReference type="RuleBase" id="RU003792"/>
    </source>
</evidence>
<feature type="domain" description="Pseudouridine synthase I TruA alpha/beta" evidence="8">
    <location>
        <begin position="142"/>
        <end position="243"/>
    </location>
</feature>
<sequence>MMRNILCKVEYDGSRFFGSQKQPDYPTVQGSIEYTLSKMLGEKIKTTFSSRTDKGVHAVGQYFNFKTTNSIPLDRLLKFNSRKTHIKISEPREVPEDFSSRFWAKKKTYLYIVKNTPRMRTVDFDYCWHVPESLNVEKIREAAKVMTGKHNFRCFCKDPNRYDSTVRIIEKIKVVTGTGNIMFLITGNSFLYNMVRIMVYSLIEVGKEKKSTDFIESMLLYCDQFQPLGKALPGGLYLMDVDFGTVL</sequence>
<evidence type="ECO:0000259" key="8">
    <source>
        <dbReference type="Pfam" id="PF01416"/>
    </source>
</evidence>
<feature type="active site" description="Nucleophile" evidence="4 5">
    <location>
        <position position="53"/>
    </location>
</feature>
<evidence type="ECO:0000256" key="4">
    <source>
        <dbReference type="HAMAP-Rule" id="MF_00171"/>
    </source>
</evidence>
<evidence type="ECO:0000256" key="3">
    <source>
        <dbReference type="ARBA" id="ARBA00023235"/>
    </source>
</evidence>
<evidence type="ECO:0000256" key="6">
    <source>
        <dbReference type="PIRSR" id="PIRSR001430-2"/>
    </source>
</evidence>
<dbReference type="InterPro" id="IPR020095">
    <property type="entry name" value="PsdUridine_synth_TruA_C"/>
</dbReference>
<keyword evidence="3 4" id="KW-0413">Isomerase</keyword>
<dbReference type="AlphaFoldDB" id="A0A2N5ZFC5"/>
<organism evidence="9 10">
    <name type="scientific">Muiribacterium halophilum</name>
    <dbReference type="NCBI Taxonomy" id="2053465"/>
    <lineage>
        <taxon>Bacteria</taxon>
        <taxon>Candidatus Muiribacteriota</taxon>
        <taxon>Candidatus Muiribacteriia</taxon>
        <taxon>Candidatus Muiribacteriales</taxon>
        <taxon>Candidatus Muiribacteriaceae</taxon>
        <taxon>Candidatus Muiribacterium</taxon>
    </lineage>
</organism>
<comment type="caution">
    <text evidence="4">Lacks conserved residue(s) required for the propagation of feature annotation.</text>
</comment>
<feature type="domain" description="Pseudouridine synthase I TruA alpha/beta" evidence="8">
    <location>
        <begin position="9"/>
        <end position="83"/>
    </location>
</feature>
<dbReference type="GO" id="GO:0031119">
    <property type="term" value="P:tRNA pseudouridine synthesis"/>
    <property type="evidence" value="ECO:0007669"/>
    <property type="project" value="UniProtKB-UniRule"/>
</dbReference>
<protein>
    <recommendedName>
        <fullName evidence="4">tRNA pseudouridine synthase A</fullName>
        <ecNumber evidence="4">5.4.99.12</ecNumber>
    </recommendedName>
    <alternativeName>
        <fullName evidence="4">tRNA pseudouridine(38-40) synthase</fullName>
    </alternativeName>
    <alternativeName>
        <fullName evidence="4">tRNA pseudouridylate synthase I</fullName>
    </alternativeName>
    <alternativeName>
        <fullName evidence="4">tRNA-uridine isomerase I</fullName>
    </alternativeName>
</protein>
<comment type="caution">
    <text evidence="9">The sequence shown here is derived from an EMBL/GenBank/DDBJ whole genome shotgun (WGS) entry which is preliminary data.</text>
</comment>
<proteinExistence type="inferred from homology"/>
<dbReference type="InterPro" id="IPR020094">
    <property type="entry name" value="TruA/RsuA/RluB/E/F_N"/>
</dbReference>